<sequence>MIVGNATSSAIAASCLATGVLLHSANWLGDGWCSGGFVRVIWTSSTTSTTETSVTWTTVVVDAPLPCPPPEPLECPRGGPESFHVLGDGVTGSTVEIPSWLLLPALGGDQMIHLPPRSLFETVAHPTPGSRGLVTFSSDPSWAHERFFLWPVPPDSDGGRWASYVYTPGGDFHVEHETDYSSPALLTGRKGYPAGVPQVVVFSRALEPDEVAELVKRARAEAAVMTGSAGPDFSVPDAAPRLSAWGRWLRGKQAMPLPVGDVEGAGAAFVPASEPGGGTPTPLPEAADGHGWLCSDLACRDGAFAFGTELRPGQPPRVELRGRGECGIATDRSGGHHPVKFVELRRVAEWREAKQLGASRLRGGGEQLEKRLLDDGPPRPPALAPSTARAEAAEVDDLRARWKFHKRGGAPKAWFAEWAREVGISRKDRAWHEAVAQRLLQHAGACAKGADNPIWSAAKHLAPEEMRTCAARRAKDELELERAAAGHATLVAEGDDGPTVAREPHRARASLPLPPLSVAGIPAAATGGGRRRLLRDIHAAIEALNWMRGGDHRPAPRQMSAPTEKKVLGLQADVRQRVVEADPRWCDVDSAVGECGALARPWKGRSGYAPAPSCSGGSYEYSMVSMPSDLHDSPSLISTLPSEARKHLEDFERLMLRPAQESELMQQHEGVPGCHADPALQKDPRTYGRFARRVARVGMATLARDPACALGVFFVAKKPDKLRVEIDDPEGLLKGLRVHLGVGDVADCFQRMRLVKTVDGVAARPDEKIWPMCASLPMGFSRSLHFAETANAQRRGRQPALRQSQELSDRGPPLVLGEPSASAGSGHFMYFDNAGALSFDGDLAGRAPAGAQRDFDADALRIHEMEVFDHGGPPLGWHLDGDARVARPSDKRFALVRRGVRALLQLRKVSGWQELNAFLGAMIFVEADWSQPWTPCVYASDASPRGFGVSQPPWSHRGAAEVGRVPELSRHRLGGARAREHAFEVAGFQVDPESGDAERDFLGRPARLDREAREILEAARWGRNEDFAEVPSRLLAGDRWRTILADRWLHADDILRLEARAAVK</sequence>
<evidence type="ECO:0000256" key="1">
    <source>
        <dbReference type="SAM" id="MobiDB-lite"/>
    </source>
</evidence>
<keyword evidence="4" id="KW-1185">Reference proteome</keyword>
<organism evidence="3 4">
    <name type="scientific">Prorocentrum cordatum</name>
    <dbReference type="NCBI Taxonomy" id="2364126"/>
    <lineage>
        <taxon>Eukaryota</taxon>
        <taxon>Sar</taxon>
        <taxon>Alveolata</taxon>
        <taxon>Dinophyceae</taxon>
        <taxon>Prorocentrales</taxon>
        <taxon>Prorocentraceae</taxon>
        <taxon>Prorocentrum</taxon>
    </lineage>
</organism>
<comment type="caution">
    <text evidence="3">The sequence shown here is derived from an EMBL/GenBank/DDBJ whole genome shotgun (WGS) entry which is preliminary data.</text>
</comment>
<proteinExistence type="predicted"/>
<dbReference type="Proteomes" id="UP001189429">
    <property type="component" value="Unassembled WGS sequence"/>
</dbReference>
<feature type="region of interest" description="Disordered" evidence="1">
    <location>
        <begin position="358"/>
        <end position="390"/>
    </location>
</feature>
<reference evidence="3" key="1">
    <citation type="submission" date="2023-10" db="EMBL/GenBank/DDBJ databases">
        <authorList>
            <person name="Chen Y."/>
            <person name="Shah S."/>
            <person name="Dougan E. K."/>
            <person name="Thang M."/>
            <person name="Chan C."/>
        </authorList>
    </citation>
    <scope>NUCLEOTIDE SEQUENCE [LARGE SCALE GENOMIC DNA]</scope>
</reference>
<keyword evidence="2" id="KW-0732">Signal</keyword>
<feature type="chain" id="PRO_5045514984" evidence="2">
    <location>
        <begin position="18"/>
        <end position="1064"/>
    </location>
</feature>
<evidence type="ECO:0000313" key="3">
    <source>
        <dbReference type="EMBL" id="CAK0873819.1"/>
    </source>
</evidence>
<evidence type="ECO:0000313" key="4">
    <source>
        <dbReference type="Proteomes" id="UP001189429"/>
    </source>
</evidence>
<dbReference type="EMBL" id="CAUYUJ010017326">
    <property type="protein sequence ID" value="CAK0873819.1"/>
    <property type="molecule type" value="Genomic_DNA"/>
</dbReference>
<gene>
    <name evidence="3" type="ORF">PCOR1329_LOCUS58918</name>
</gene>
<feature type="region of interest" description="Disordered" evidence="1">
    <location>
        <begin position="791"/>
        <end position="816"/>
    </location>
</feature>
<feature type="signal peptide" evidence="2">
    <location>
        <begin position="1"/>
        <end position="17"/>
    </location>
</feature>
<name>A0ABN9VKW8_9DINO</name>
<evidence type="ECO:0000256" key="2">
    <source>
        <dbReference type="SAM" id="SignalP"/>
    </source>
</evidence>
<accession>A0ABN9VKW8</accession>
<feature type="compositionally biased region" description="Basic and acidic residues" evidence="1">
    <location>
        <begin position="367"/>
        <end position="377"/>
    </location>
</feature>
<feature type="non-terminal residue" evidence="3">
    <location>
        <position position="1064"/>
    </location>
</feature>
<protein>
    <submittedName>
        <fullName evidence="3">Uncharacterized protein</fullName>
    </submittedName>
</protein>